<dbReference type="GO" id="GO:0030983">
    <property type="term" value="F:mismatched DNA binding"/>
    <property type="evidence" value="ECO:0007669"/>
    <property type="project" value="InterPro"/>
</dbReference>
<keyword evidence="3" id="KW-0067">ATP-binding</keyword>
<evidence type="ECO:0000256" key="5">
    <source>
        <dbReference type="SAM" id="MobiDB-lite"/>
    </source>
</evidence>
<dbReference type="InterPro" id="IPR045076">
    <property type="entry name" value="MutS"/>
</dbReference>
<evidence type="ECO:0000313" key="7">
    <source>
        <dbReference type="EMBL" id="KAI9637308.1"/>
    </source>
</evidence>
<comment type="caution">
    <text evidence="7">The sequence shown here is derived from an EMBL/GenBank/DDBJ whole genome shotgun (WGS) entry which is preliminary data.</text>
</comment>
<dbReference type="GO" id="GO:0051026">
    <property type="term" value="P:chiasma assembly"/>
    <property type="evidence" value="ECO:0007669"/>
    <property type="project" value="TreeGrafter"/>
</dbReference>
<dbReference type="SUPFAM" id="SSF52540">
    <property type="entry name" value="P-loop containing nucleoside triphosphate hydrolases"/>
    <property type="match status" value="1"/>
</dbReference>
<protein>
    <submittedName>
        <fullName evidence="7">Meiotic recombination-related protein</fullName>
    </submittedName>
</protein>
<feature type="compositionally biased region" description="Low complexity" evidence="5">
    <location>
        <begin position="54"/>
        <end position="66"/>
    </location>
</feature>
<keyword evidence="4" id="KW-0238">DNA-binding</keyword>
<feature type="region of interest" description="Disordered" evidence="5">
    <location>
        <begin position="225"/>
        <end position="249"/>
    </location>
</feature>
<dbReference type="InterPro" id="IPR027417">
    <property type="entry name" value="P-loop_NTPase"/>
</dbReference>
<evidence type="ECO:0000256" key="1">
    <source>
        <dbReference type="ARBA" id="ARBA00006271"/>
    </source>
</evidence>
<dbReference type="EMBL" id="JAKWFO010000004">
    <property type="protein sequence ID" value="KAI9637308.1"/>
    <property type="molecule type" value="Genomic_DNA"/>
</dbReference>
<dbReference type="Gene3D" id="3.40.50.300">
    <property type="entry name" value="P-loop containing nucleotide triphosphate hydrolases"/>
    <property type="match status" value="1"/>
</dbReference>
<feature type="region of interest" description="Disordered" evidence="5">
    <location>
        <begin position="951"/>
        <end position="991"/>
    </location>
</feature>
<dbReference type="PROSITE" id="PS00486">
    <property type="entry name" value="DNA_MISMATCH_REPAIR_2"/>
    <property type="match status" value="1"/>
</dbReference>
<dbReference type="CDD" id="cd03281">
    <property type="entry name" value="ABC_MSH5_euk"/>
    <property type="match status" value="1"/>
</dbReference>
<organism evidence="7 8">
    <name type="scientific">Dioszegia hungarica</name>
    <dbReference type="NCBI Taxonomy" id="4972"/>
    <lineage>
        <taxon>Eukaryota</taxon>
        <taxon>Fungi</taxon>
        <taxon>Dikarya</taxon>
        <taxon>Basidiomycota</taxon>
        <taxon>Agaricomycotina</taxon>
        <taxon>Tremellomycetes</taxon>
        <taxon>Tremellales</taxon>
        <taxon>Bulleribasidiaceae</taxon>
        <taxon>Dioszegia</taxon>
    </lineage>
</organism>
<accession>A0AA38HBE3</accession>
<feature type="region of interest" description="Disordered" evidence="5">
    <location>
        <begin position="1"/>
        <end position="122"/>
    </location>
</feature>
<comment type="similarity">
    <text evidence="1">Belongs to the DNA mismatch repair MutS family.</text>
</comment>
<dbReference type="SMART" id="SM00534">
    <property type="entry name" value="MUTSac"/>
    <property type="match status" value="1"/>
</dbReference>
<dbReference type="InterPro" id="IPR036187">
    <property type="entry name" value="DNA_mismatch_repair_MutS_sf"/>
</dbReference>
<proteinExistence type="inferred from homology"/>
<feature type="compositionally biased region" description="Acidic residues" evidence="5">
    <location>
        <begin position="108"/>
        <end position="118"/>
    </location>
</feature>
<reference evidence="7" key="1">
    <citation type="journal article" date="2022" name="G3 (Bethesda)">
        <title>High quality genome of the basidiomycete yeast Dioszegia hungarica PDD-24b-2 isolated from cloud water.</title>
        <authorList>
            <person name="Jarrige D."/>
            <person name="Haridas S."/>
            <person name="Bleykasten-Grosshans C."/>
            <person name="Joly M."/>
            <person name="Nadalig T."/>
            <person name="Sancelme M."/>
            <person name="Vuilleumier S."/>
            <person name="Grigoriev I.V."/>
            <person name="Amato P."/>
            <person name="Bringel F."/>
        </authorList>
    </citation>
    <scope>NUCLEOTIDE SEQUENCE</scope>
    <source>
        <strain evidence="7">PDD-24b-2</strain>
    </source>
</reference>
<dbReference type="InterPro" id="IPR007696">
    <property type="entry name" value="DNA_mismatch_repair_MutS_core"/>
</dbReference>
<gene>
    <name evidence="7" type="ORF">MKK02DRAFT_32187</name>
</gene>
<evidence type="ECO:0000313" key="8">
    <source>
        <dbReference type="Proteomes" id="UP001164286"/>
    </source>
</evidence>
<dbReference type="GeneID" id="77727671"/>
<dbReference type="FunFam" id="3.40.50.300:FF:002365">
    <property type="entry name" value="Unplaced genomic scaffold supercont2.7, whole genome shotgun sequence"/>
    <property type="match status" value="1"/>
</dbReference>
<dbReference type="GO" id="GO:0140664">
    <property type="term" value="F:ATP-dependent DNA damage sensor activity"/>
    <property type="evidence" value="ECO:0007669"/>
    <property type="project" value="InterPro"/>
</dbReference>
<dbReference type="PANTHER" id="PTHR11361">
    <property type="entry name" value="DNA MISMATCH REPAIR PROTEIN MUTS FAMILY MEMBER"/>
    <property type="match status" value="1"/>
</dbReference>
<dbReference type="Pfam" id="PF05192">
    <property type="entry name" value="MutS_III"/>
    <property type="match status" value="1"/>
</dbReference>
<evidence type="ECO:0000259" key="6">
    <source>
        <dbReference type="PROSITE" id="PS00486"/>
    </source>
</evidence>
<evidence type="ECO:0000256" key="3">
    <source>
        <dbReference type="ARBA" id="ARBA00022840"/>
    </source>
</evidence>
<feature type="domain" description="DNA mismatch repair proteins mutS family" evidence="6">
    <location>
        <begin position="785"/>
        <end position="801"/>
    </location>
</feature>
<dbReference type="RefSeq" id="XP_052947085.1">
    <property type="nucleotide sequence ID" value="XM_053088466.1"/>
</dbReference>
<dbReference type="Gene3D" id="1.10.1420.10">
    <property type="match status" value="2"/>
</dbReference>
<dbReference type="GO" id="GO:0006298">
    <property type="term" value="P:mismatch repair"/>
    <property type="evidence" value="ECO:0007669"/>
    <property type="project" value="InterPro"/>
</dbReference>
<dbReference type="GO" id="GO:0005524">
    <property type="term" value="F:ATP binding"/>
    <property type="evidence" value="ECO:0007669"/>
    <property type="project" value="UniProtKB-KW"/>
</dbReference>
<feature type="compositionally biased region" description="Acidic residues" evidence="5">
    <location>
        <begin position="980"/>
        <end position="991"/>
    </location>
</feature>
<dbReference type="Pfam" id="PF00488">
    <property type="entry name" value="MutS_V"/>
    <property type="match status" value="1"/>
</dbReference>
<dbReference type="AlphaFoldDB" id="A0AA38HBE3"/>
<dbReference type="GO" id="GO:0005634">
    <property type="term" value="C:nucleus"/>
    <property type="evidence" value="ECO:0007669"/>
    <property type="project" value="TreeGrafter"/>
</dbReference>
<dbReference type="SUPFAM" id="SSF48334">
    <property type="entry name" value="DNA repair protein MutS, domain III"/>
    <property type="match status" value="1"/>
</dbReference>
<keyword evidence="2" id="KW-0547">Nucleotide-binding</keyword>
<evidence type="ECO:0000256" key="2">
    <source>
        <dbReference type="ARBA" id="ARBA00022741"/>
    </source>
</evidence>
<sequence length="991" mass="109015">MPYTNSSSDGWRGRGGRGGGGRGGGRGSYRGREGRGRGGGGWNNDRSSFYEGRNQQQSSSSNVESSPPRANNGGGGGRMRGRGIRWGEPHFLPPDEDREEGGTGAGGDDNEDVPEEGNGDVRKWDERRVLSIHSPSGYNFAAAFWDPEQHKILVVEDTKDTTGWDLASLVMEQTSPEMIIMSSAAHYSLIDIVRAYCEENKVTLSLQVRQSYNLASATHALSQARLPDASAPVHEDEEESVHPSSDANSSAIYAAQARRREEVGTAGMGRIRLSMVKLGAWVNVDAPAAVCASGGLLTYLQKLKAGSVAIESGPGVELDGIESLSLDQHMLINQDALNSLAVFDTESHAYSYSTQKKTAISLFGLLNTCVTPSGKRLLHTWHLRPLLSLPVIRARHAAVSFFSYIDNQHTADISRTHLKKFGNVNRVMNLLRRGRGQVAHWKILADSLTACMMVRDQIVGMLKTYNVDIVKKVIEGVDQQLYEFVHNVTSVKDGALADLLIDWDASRDRGRTCVKTGIDGLLDQYREQFAQLNSQLDAISQRIVQTVDPSFCDTLVVKYIPQLGFFLVVELLRHDLPAPPGWEITFDAEGLHYFKNEQMHHLDEHFGDLENCIADREIEIIQQLVESVRTVDERIMAVNDIIAELDCLLALAFAAVQYDLRCPTMTDEPVLHIQNGRHFLQELTVQQYICNDTMMQGGQDGEYCSMMVVTGANGSGKSAYGKQVALIAFMAQIGSFVPAETAEIGVCDRIYTRLQTKESVSRTGSAFMIDLSQVSHALRGATERSLIILDEFGKGTTSADGAGLLAGVIDHLIHGARPRTIVLTHFHELFTQQFLEPELPILFCHMRTLIQDGAEELTYLFKLVPSLSTTSNAAECAIMHGVPAHVVNRAREVTRCISTFQLASLLDQELTGEELKELTQAEELAKLFLEWEIDEGEDDVQGRIQEILYQVEGPGEGDESGELGSEGQGEKGEARMKLEEAEELGDGGMEE</sequence>
<evidence type="ECO:0000256" key="4">
    <source>
        <dbReference type="ARBA" id="ARBA00023125"/>
    </source>
</evidence>
<feature type="compositionally biased region" description="Basic and acidic residues" evidence="5">
    <location>
        <begin position="968"/>
        <end position="979"/>
    </location>
</feature>
<name>A0AA38HBE3_9TREE</name>
<dbReference type="Proteomes" id="UP001164286">
    <property type="component" value="Unassembled WGS sequence"/>
</dbReference>
<dbReference type="PANTHER" id="PTHR11361:SF20">
    <property type="entry name" value="MUTS PROTEIN HOMOLOG 5"/>
    <property type="match status" value="1"/>
</dbReference>
<feature type="compositionally biased region" description="Gly residues" evidence="5">
    <location>
        <begin position="16"/>
        <end position="28"/>
    </location>
</feature>
<keyword evidence="8" id="KW-1185">Reference proteome</keyword>
<dbReference type="SMART" id="SM00533">
    <property type="entry name" value="MUTSd"/>
    <property type="match status" value="1"/>
</dbReference>
<dbReference type="InterPro" id="IPR000432">
    <property type="entry name" value="DNA_mismatch_repair_MutS_C"/>
</dbReference>